<evidence type="ECO:0000313" key="2">
    <source>
        <dbReference type="EMBL" id="EWG10803.1"/>
    </source>
</evidence>
<proteinExistence type="predicted"/>
<organism evidence="2 3">
    <name type="scientific">Cytobacillus firmus DS1</name>
    <dbReference type="NCBI Taxonomy" id="1307436"/>
    <lineage>
        <taxon>Bacteria</taxon>
        <taxon>Bacillati</taxon>
        <taxon>Bacillota</taxon>
        <taxon>Bacilli</taxon>
        <taxon>Bacillales</taxon>
        <taxon>Bacillaceae</taxon>
        <taxon>Cytobacillus</taxon>
    </lineage>
</organism>
<dbReference type="eggNOG" id="COG4955">
    <property type="taxonomic scope" value="Bacteria"/>
</dbReference>
<feature type="domain" description="Helicase Helix-turn-helix" evidence="1">
    <location>
        <begin position="274"/>
        <end position="361"/>
    </location>
</feature>
<dbReference type="Proteomes" id="UP000019270">
    <property type="component" value="Unassembled WGS sequence"/>
</dbReference>
<dbReference type="PATRIC" id="fig|1307436.3.peg.2678"/>
<gene>
    <name evidence="2" type="ORF">PBF_12497</name>
</gene>
<reference evidence="3" key="1">
    <citation type="submission" date="2013-03" db="EMBL/GenBank/DDBJ databases">
        <title>Draft genome sequence of Bacillus firmus DS1.</title>
        <authorList>
            <person name="Peng D."/>
            <person name="Zhu L."/>
            <person name="Sun M."/>
        </authorList>
    </citation>
    <scope>NUCLEOTIDE SEQUENCE [LARGE SCALE GENOMIC DNA]</scope>
    <source>
        <strain evidence="3">DS1</strain>
    </source>
</reference>
<dbReference type="InterPro" id="IPR008308">
    <property type="entry name" value="YpbB-like"/>
</dbReference>
<evidence type="ECO:0000313" key="3">
    <source>
        <dbReference type="Proteomes" id="UP000019270"/>
    </source>
</evidence>
<dbReference type="InterPro" id="IPR029491">
    <property type="entry name" value="Helicase_HTH"/>
</dbReference>
<reference evidence="2 3" key="2">
    <citation type="journal article" date="2016" name="Sci. Rep.">
        <title>A novel serine protease, Sep1, from Bacillus firmus DS-1 has nematicidal activity and degrades multiple intestinal-associated nematode proteins.</title>
        <authorList>
            <person name="Geng C."/>
            <person name="Nie X."/>
            <person name="Tang Z."/>
            <person name="Zhang Y."/>
            <person name="Lin J."/>
            <person name="Sun M."/>
            <person name="Peng D."/>
        </authorList>
    </citation>
    <scope>NUCLEOTIDE SEQUENCE [LARGE SCALE GENOMIC DNA]</scope>
    <source>
        <strain evidence="2 3">DS1</strain>
    </source>
</reference>
<dbReference type="Pfam" id="PF14493">
    <property type="entry name" value="HTH_40"/>
    <property type="match status" value="1"/>
</dbReference>
<accession>W7KXG8</accession>
<dbReference type="AlphaFoldDB" id="W7KXG8"/>
<evidence type="ECO:0000259" key="1">
    <source>
        <dbReference type="Pfam" id="PF14493"/>
    </source>
</evidence>
<name>W7KXG8_CYTFI</name>
<protein>
    <recommendedName>
        <fullName evidence="1">Helicase Helix-turn-helix domain-containing protein</fullName>
    </recommendedName>
</protein>
<dbReference type="EMBL" id="APVL01000008">
    <property type="protein sequence ID" value="EWG10803.1"/>
    <property type="molecule type" value="Genomic_DNA"/>
</dbReference>
<dbReference type="PIRSF" id="PIRSF021350">
    <property type="entry name" value="UCP021350"/>
    <property type="match status" value="1"/>
</dbReference>
<comment type="caution">
    <text evidence="2">The sequence shown here is derived from an EMBL/GenBank/DDBJ whole genome shotgun (WGS) entry which is preliminary data.</text>
</comment>
<sequence length="368" mass="42193">MKVMKKEKILSHKVNIMHRSYLKTVIMYCVNELQGQRTIYSILHLLNGKKSSQTIQDAHLFQLTPLFRSFGNLSRGVLEHLAEEIINSSWMTAIDEKHYILTAEGKRELERSLLECPIPSSLNGWLYHSTGELFWERITLLIQVISHLNYNNVKYLPIQRKRDVHEWLKDFLRTSGFARNEVGVMLYRELGQCLEKLSEINPAVLTLRLTGYNRIGLTAVQASEQLGISQDYYHHQFLGAIHHILASVRENSAEYPLINKIVSGAGNAVQLTLSAQKTYTLLKQGLDLDDIAKIRRLKKSTIEDHVVEVALNDGGFNITRYVSEEKQKLILHAASSADSLQLKQIRQIVPESDYFEIRLVMAKLGERQ</sequence>